<dbReference type="OrthoDB" id="8882910at2"/>
<keyword evidence="3" id="KW-1185">Reference proteome</keyword>
<dbReference type="Gene3D" id="2.60.120.10">
    <property type="entry name" value="Jelly Rolls"/>
    <property type="match status" value="1"/>
</dbReference>
<comment type="caution">
    <text evidence="2">The sequence shown here is derived from an EMBL/GenBank/DDBJ whole genome shotgun (WGS) entry which is preliminary data.</text>
</comment>
<accession>A0A3M0I3S8</accession>
<protein>
    <recommendedName>
        <fullName evidence="4">Cupin</fullName>
    </recommendedName>
</protein>
<evidence type="ECO:0000313" key="3">
    <source>
        <dbReference type="Proteomes" id="UP000270471"/>
    </source>
</evidence>
<dbReference type="Proteomes" id="UP000270471">
    <property type="component" value="Unassembled WGS sequence"/>
</dbReference>
<dbReference type="AlphaFoldDB" id="A0A3M0I3S8"/>
<dbReference type="InterPro" id="IPR014710">
    <property type="entry name" value="RmlC-like_jellyroll"/>
</dbReference>
<dbReference type="RefSeq" id="WP_121891830.1">
    <property type="nucleotide sequence ID" value="NZ_PENI01000016.1"/>
</dbReference>
<dbReference type="SUPFAM" id="SSF51182">
    <property type="entry name" value="RmlC-like cupins"/>
    <property type="match status" value="1"/>
</dbReference>
<organism evidence="2 3">
    <name type="scientific">Streptomyces shenzhenensis</name>
    <dbReference type="NCBI Taxonomy" id="943815"/>
    <lineage>
        <taxon>Bacteria</taxon>
        <taxon>Bacillati</taxon>
        <taxon>Actinomycetota</taxon>
        <taxon>Actinomycetes</taxon>
        <taxon>Kitasatosporales</taxon>
        <taxon>Streptomycetaceae</taxon>
        <taxon>Streptomyces</taxon>
    </lineage>
</organism>
<feature type="region of interest" description="Disordered" evidence="1">
    <location>
        <begin position="1"/>
        <end position="22"/>
    </location>
</feature>
<dbReference type="EMBL" id="PENI01000016">
    <property type="protein sequence ID" value="RMB83475.1"/>
    <property type="molecule type" value="Genomic_DNA"/>
</dbReference>
<name>A0A3M0I3S8_9ACTN</name>
<gene>
    <name evidence="2" type="ORF">CTZ28_24345</name>
</gene>
<dbReference type="InterPro" id="IPR011051">
    <property type="entry name" value="RmlC_Cupin_sf"/>
</dbReference>
<proteinExistence type="predicted"/>
<sequence>MYDPTDPRAALPTSAARPAVPAGAPIAAPAYTEFDGPPQTDDATSGRTWVVRGQNFVVALSRLRTGQVLERTAQEHEYVVLLASDDAHVDVAYGDDTHEVRGTAMIVVPAGHSHVSARADTQVIRLFDHRTADIAALAANAADYAEPHVRVTPLAPWPAPVDGDRLRIYRPDEVPAEPGRFGRIYRTRSFMVNFLDPLDGPRPRNKLSPHHHDDFQQCSLAVSGQFEHHIRTPWTTDMDQWRPDEHRVVGSPSVAVIPPPTVHTTRACGAGRNRLIDIFSPPRTDFSARDGWVLNAADYPAPEEVTAP</sequence>
<evidence type="ECO:0008006" key="4">
    <source>
        <dbReference type="Google" id="ProtNLM"/>
    </source>
</evidence>
<evidence type="ECO:0000313" key="2">
    <source>
        <dbReference type="EMBL" id="RMB83475.1"/>
    </source>
</evidence>
<evidence type="ECO:0000256" key="1">
    <source>
        <dbReference type="SAM" id="MobiDB-lite"/>
    </source>
</evidence>
<reference evidence="2 3" key="1">
    <citation type="submission" date="2017-11" db="EMBL/GenBank/DDBJ databases">
        <title>Draft genome of actinobacteria isolated from guarana (Paullinia cupana (Mart.) Ducke.</title>
        <authorList>
            <person name="Siqueira K.A."/>
            <person name="Liotti R.G."/>
            <person name="Mendes T.A.O."/>
            <person name="Soares M.A."/>
        </authorList>
    </citation>
    <scope>NUCLEOTIDE SEQUENCE [LARGE SCALE GENOMIC DNA]</scope>
    <source>
        <strain evidence="2 3">193</strain>
    </source>
</reference>